<evidence type="ECO:0000256" key="1">
    <source>
        <dbReference type="ARBA" id="ARBA00022801"/>
    </source>
</evidence>
<feature type="region of interest" description="Disordered" evidence="2">
    <location>
        <begin position="95"/>
        <end position="144"/>
    </location>
</feature>
<protein>
    <submittedName>
        <fullName evidence="4">Eukaryotic/viral aspartic protease</fullName>
    </submittedName>
</protein>
<dbReference type="Gene3D" id="2.40.70.10">
    <property type="entry name" value="Acid Proteases"/>
    <property type="match status" value="1"/>
</dbReference>
<keyword evidence="4" id="KW-0645">Protease</keyword>
<gene>
    <name evidence="4" type="ORF">PHPALM_18284</name>
</gene>
<dbReference type="Proteomes" id="UP000237271">
    <property type="component" value="Unassembled WGS sequence"/>
</dbReference>
<dbReference type="InterPro" id="IPR021109">
    <property type="entry name" value="Peptidase_aspartic_dom_sf"/>
</dbReference>
<dbReference type="OrthoDB" id="128412at2759"/>
<keyword evidence="5" id="KW-1185">Reference proteome</keyword>
<dbReference type="InterPro" id="IPR001995">
    <property type="entry name" value="Peptidase_A2_cat"/>
</dbReference>
<dbReference type="AlphaFoldDB" id="A0A2P4XK46"/>
<feature type="compositionally biased region" description="Acidic residues" evidence="2">
    <location>
        <begin position="301"/>
        <end position="311"/>
    </location>
</feature>
<feature type="compositionally biased region" description="Basic and acidic residues" evidence="2">
    <location>
        <begin position="132"/>
        <end position="144"/>
    </location>
</feature>
<dbReference type="GO" id="GO:0004190">
    <property type="term" value="F:aspartic-type endopeptidase activity"/>
    <property type="evidence" value="ECO:0007669"/>
    <property type="project" value="InterPro"/>
</dbReference>
<evidence type="ECO:0000313" key="4">
    <source>
        <dbReference type="EMBL" id="POM65930.1"/>
    </source>
</evidence>
<sequence length="596" mass="67469">MEWSDTAEVAETVILLLKTMGFRVTSRSSPWILSDWNLDLASVESLRWRGKLRKAFGLQITPPAINSFRCKITTIKTPETKKGERFRATAGTPYFEDSHMLSPKKSRTRLGRNKWESEEDNSAEAEDDSDDDHGYRPSRDQTAKDQIYHLSNDRDDQGGSQYLELRSHVSLDKIVQFHDRRYRSDDSLQWPKRFIYEMKGTHHVERFLLNCGDDDIMNMLYPLQLNDIHQEEAEMICAEMTDGTIDAEMTNATAAEMTSETYAEMIGEVIDAEKRQAVGQLSRDAELYDSEDSDGYSANGQDEDTESEDDTDYVDVGFTTHEVGQCELFRRYEKLAAFAKNNVDNDGNVRESEESDEGDSAMLSAAATRRYSDATTRPRVVKLLRGERLGWWSSQKFDRRVRMCAIVMGAVNDRRVKILLDTGANVSAVSSTLARKLRSKQYASRDQQIDIQGIGKDKVSTTHKALVKVTLGWEVVYEFEVWIIHHTRVDLILGIDFVIPAGIWLDLYNSAAKLPDEVVVPLLRYLKDTDDQTYRLQTADGPTEAVCLSDRATAEFKPRRKQPSDLAHEFLYAANIGVVSCTLPGGNLATAWNAAA</sequence>
<dbReference type="CDD" id="cd00303">
    <property type="entry name" value="retropepsin_like"/>
    <property type="match status" value="1"/>
</dbReference>
<organism evidence="4 5">
    <name type="scientific">Phytophthora palmivora</name>
    <dbReference type="NCBI Taxonomy" id="4796"/>
    <lineage>
        <taxon>Eukaryota</taxon>
        <taxon>Sar</taxon>
        <taxon>Stramenopiles</taxon>
        <taxon>Oomycota</taxon>
        <taxon>Peronosporomycetes</taxon>
        <taxon>Peronosporales</taxon>
        <taxon>Peronosporaceae</taxon>
        <taxon>Phytophthora</taxon>
    </lineage>
</organism>
<evidence type="ECO:0000259" key="3">
    <source>
        <dbReference type="PROSITE" id="PS50175"/>
    </source>
</evidence>
<feature type="compositionally biased region" description="Acidic residues" evidence="2">
    <location>
        <begin position="117"/>
        <end position="131"/>
    </location>
</feature>
<keyword evidence="1" id="KW-0378">Hydrolase</keyword>
<dbReference type="GO" id="GO:0006508">
    <property type="term" value="P:proteolysis"/>
    <property type="evidence" value="ECO:0007669"/>
    <property type="project" value="UniProtKB-KW"/>
</dbReference>
<feature type="domain" description="Peptidase A2" evidence="3">
    <location>
        <begin position="416"/>
        <end position="455"/>
    </location>
</feature>
<dbReference type="PROSITE" id="PS00141">
    <property type="entry name" value="ASP_PROTEASE"/>
    <property type="match status" value="1"/>
</dbReference>
<comment type="caution">
    <text evidence="4">The sequence shown here is derived from an EMBL/GenBank/DDBJ whole genome shotgun (WGS) entry which is preliminary data.</text>
</comment>
<dbReference type="Pfam" id="PF13650">
    <property type="entry name" value="Asp_protease_2"/>
    <property type="match status" value="1"/>
</dbReference>
<dbReference type="SUPFAM" id="SSF50630">
    <property type="entry name" value="Acid proteases"/>
    <property type="match status" value="1"/>
</dbReference>
<name>A0A2P4XK46_9STRA</name>
<feature type="region of interest" description="Disordered" evidence="2">
    <location>
        <begin position="283"/>
        <end position="311"/>
    </location>
</feature>
<evidence type="ECO:0000313" key="5">
    <source>
        <dbReference type="Proteomes" id="UP000237271"/>
    </source>
</evidence>
<reference evidence="4 5" key="1">
    <citation type="journal article" date="2017" name="Genome Biol. Evol.">
        <title>Phytophthora megakarya and P. palmivora, closely related causal agents of cacao black pod rot, underwent increases in genome sizes and gene numbers by different mechanisms.</title>
        <authorList>
            <person name="Ali S.S."/>
            <person name="Shao J."/>
            <person name="Lary D.J."/>
            <person name="Kronmiller B."/>
            <person name="Shen D."/>
            <person name="Strem M.D."/>
            <person name="Amoako-Attah I."/>
            <person name="Akrofi A.Y."/>
            <person name="Begoude B.A."/>
            <person name="Ten Hoopen G.M."/>
            <person name="Coulibaly K."/>
            <person name="Kebe B.I."/>
            <person name="Melnick R.L."/>
            <person name="Guiltinan M.J."/>
            <person name="Tyler B.M."/>
            <person name="Meinhardt L.W."/>
            <person name="Bailey B.A."/>
        </authorList>
    </citation>
    <scope>NUCLEOTIDE SEQUENCE [LARGE SCALE GENOMIC DNA]</scope>
    <source>
        <strain evidence="5">sbr112.9</strain>
    </source>
</reference>
<feature type="compositionally biased region" description="Basic residues" evidence="2">
    <location>
        <begin position="102"/>
        <end position="112"/>
    </location>
</feature>
<accession>A0A2P4XK46</accession>
<dbReference type="InterPro" id="IPR001969">
    <property type="entry name" value="Aspartic_peptidase_AS"/>
</dbReference>
<proteinExistence type="predicted"/>
<dbReference type="EMBL" id="NCKW01009828">
    <property type="protein sequence ID" value="POM65930.1"/>
    <property type="molecule type" value="Genomic_DNA"/>
</dbReference>
<dbReference type="PROSITE" id="PS50175">
    <property type="entry name" value="ASP_PROT_RETROV"/>
    <property type="match status" value="1"/>
</dbReference>
<evidence type="ECO:0000256" key="2">
    <source>
        <dbReference type="SAM" id="MobiDB-lite"/>
    </source>
</evidence>